<dbReference type="EMBL" id="PGVE01000051">
    <property type="protein sequence ID" value="PLS03804.1"/>
    <property type="molecule type" value="Genomic_DNA"/>
</dbReference>
<comment type="caution">
    <text evidence="5">The sequence shown here is derived from an EMBL/GenBank/DDBJ whole genome shotgun (WGS) entry which is preliminary data.</text>
</comment>
<dbReference type="Gene3D" id="2.170.150.20">
    <property type="entry name" value="Peptide methionine sulfoxide reductase"/>
    <property type="match status" value="1"/>
</dbReference>
<dbReference type="Proteomes" id="UP000234950">
    <property type="component" value="Unassembled WGS sequence"/>
</dbReference>
<dbReference type="SUPFAM" id="SSF51316">
    <property type="entry name" value="Mss4-like"/>
    <property type="match status" value="1"/>
</dbReference>
<dbReference type="RefSeq" id="WP_101648395.1">
    <property type="nucleotide sequence ID" value="NZ_PGVE01000051.1"/>
</dbReference>
<dbReference type="PANTHER" id="PTHR10173">
    <property type="entry name" value="METHIONINE SULFOXIDE REDUCTASE"/>
    <property type="match status" value="1"/>
</dbReference>
<dbReference type="AlphaFoldDB" id="A0A2N5HE55"/>
<dbReference type="GO" id="GO:0005737">
    <property type="term" value="C:cytoplasm"/>
    <property type="evidence" value="ECO:0007669"/>
    <property type="project" value="TreeGrafter"/>
</dbReference>
<evidence type="ECO:0000313" key="5">
    <source>
        <dbReference type="EMBL" id="PLS03804.1"/>
    </source>
</evidence>
<keyword evidence="6" id="KW-1185">Reference proteome</keyword>
<dbReference type="PANTHER" id="PTHR10173:SF59">
    <property type="entry name" value="PEPTIDE METHIONINE SULFOXIDE REDUCTASE MSRA_MSRB"/>
    <property type="match status" value="1"/>
</dbReference>
<comment type="catalytic activity">
    <reaction evidence="3">
        <text>L-methionyl-[protein] + [thioredoxin]-disulfide + H2O = L-methionyl-(R)-S-oxide-[protein] + [thioredoxin]-dithiol</text>
        <dbReference type="Rhea" id="RHEA:24164"/>
        <dbReference type="Rhea" id="RHEA-COMP:10698"/>
        <dbReference type="Rhea" id="RHEA-COMP:10700"/>
        <dbReference type="Rhea" id="RHEA-COMP:12313"/>
        <dbReference type="Rhea" id="RHEA-COMP:12314"/>
        <dbReference type="ChEBI" id="CHEBI:15377"/>
        <dbReference type="ChEBI" id="CHEBI:16044"/>
        <dbReference type="ChEBI" id="CHEBI:29950"/>
        <dbReference type="ChEBI" id="CHEBI:45764"/>
        <dbReference type="ChEBI" id="CHEBI:50058"/>
        <dbReference type="EC" id="1.8.4.12"/>
    </reaction>
</comment>
<keyword evidence="2" id="KW-0560">Oxidoreductase</keyword>
<sequence length="106" mass="12104">MNESQSVGYIVLLFSRSDQYGPQCGWPSIMQPIVPEVMTEHIEKSFNRIRTEVRSFAGDRHLGHIFEDGPKDRGGLRYCINSASIEFVPLKEMEAKGYGYLISYVK</sequence>
<proteinExistence type="predicted"/>
<accession>A0A2N5HE55</accession>
<organism evidence="5 6">
    <name type="scientific">Neobacillus cucumis</name>
    <dbReference type="NCBI Taxonomy" id="1740721"/>
    <lineage>
        <taxon>Bacteria</taxon>
        <taxon>Bacillati</taxon>
        <taxon>Bacillota</taxon>
        <taxon>Bacilli</taxon>
        <taxon>Bacillales</taxon>
        <taxon>Bacillaceae</taxon>
        <taxon>Neobacillus</taxon>
    </lineage>
</organism>
<reference evidence="5 6" key="1">
    <citation type="submission" date="2017-11" db="EMBL/GenBank/DDBJ databases">
        <title>Comparitive Functional Genomics of Dry Heat Resistant strains isolated from the Viking Spacecraft.</title>
        <authorList>
            <person name="Seuylemezian A."/>
            <person name="Cooper K."/>
            <person name="Vaishampayan P."/>
        </authorList>
    </citation>
    <scope>NUCLEOTIDE SEQUENCE [LARGE SCALE GENOMIC DNA]</scope>
    <source>
        <strain evidence="5 6">V32-6</strain>
    </source>
</reference>
<evidence type="ECO:0000313" key="6">
    <source>
        <dbReference type="Proteomes" id="UP000234950"/>
    </source>
</evidence>
<gene>
    <name evidence="5" type="ORF">CVD27_13300</name>
</gene>
<dbReference type="InterPro" id="IPR002579">
    <property type="entry name" value="Met_Sox_Rdtase_MsrB_dom"/>
</dbReference>
<dbReference type="GO" id="GO:0030091">
    <property type="term" value="P:protein repair"/>
    <property type="evidence" value="ECO:0007669"/>
    <property type="project" value="InterPro"/>
</dbReference>
<evidence type="ECO:0000259" key="4">
    <source>
        <dbReference type="PROSITE" id="PS51790"/>
    </source>
</evidence>
<dbReference type="OrthoDB" id="4174719at2"/>
<name>A0A2N5HE55_9BACI</name>
<dbReference type="PROSITE" id="PS51790">
    <property type="entry name" value="MSRB"/>
    <property type="match status" value="1"/>
</dbReference>
<dbReference type="InterPro" id="IPR028427">
    <property type="entry name" value="Met_Sox_Rdtase_MsrB"/>
</dbReference>
<protein>
    <recommendedName>
        <fullName evidence="1">peptide-methionine (R)-S-oxide reductase</fullName>
        <ecNumber evidence="1">1.8.4.12</ecNumber>
    </recommendedName>
</protein>
<dbReference type="GO" id="GO:0006979">
    <property type="term" value="P:response to oxidative stress"/>
    <property type="evidence" value="ECO:0007669"/>
    <property type="project" value="InterPro"/>
</dbReference>
<dbReference type="InterPro" id="IPR011057">
    <property type="entry name" value="Mss4-like_sf"/>
</dbReference>
<dbReference type="Pfam" id="PF01641">
    <property type="entry name" value="SelR"/>
    <property type="match status" value="1"/>
</dbReference>
<evidence type="ECO:0000256" key="1">
    <source>
        <dbReference type="ARBA" id="ARBA00012499"/>
    </source>
</evidence>
<dbReference type="GO" id="GO:0033743">
    <property type="term" value="F:peptide-methionine (R)-S-oxide reductase activity"/>
    <property type="evidence" value="ECO:0007669"/>
    <property type="project" value="UniProtKB-EC"/>
</dbReference>
<dbReference type="EC" id="1.8.4.12" evidence="1"/>
<evidence type="ECO:0000256" key="3">
    <source>
        <dbReference type="ARBA" id="ARBA00048488"/>
    </source>
</evidence>
<feature type="domain" description="MsrB" evidence="4">
    <location>
        <begin position="1"/>
        <end position="90"/>
    </location>
</feature>
<evidence type="ECO:0000256" key="2">
    <source>
        <dbReference type="ARBA" id="ARBA00023002"/>
    </source>
</evidence>